<accession>A0A162MKT7</accession>
<dbReference type="EMBL" id="AZHD01000005">
    <property type="protein sequence ID" value="OAA63440.1"/>
    <property type="molecule type" value="Genomic_DNA"/>
</dbReference>
<evidence type="ECO:0000313" key="3">
    <source>
        <dbReference type="Proteomes" id="UP000076874"/>
    </source>
</evidence>
<evidence type="ECO:0000256" key="1">
    <source>
        <dbReference type="SAM" id="MobiDB-lite"/>
    </source>
</evidence>
<evidence type="ECO:0000313" key="2">
    <source>
        <dbReference type="EMBL" id="OAA63440.1"/>
    </source>
</evidence>
<proteinExistence type="predicted"/>
<protein>
    <submittedName>
        <fullName evidence="2">Uncharacterized protein</fullName>
    </submittedName>
</protein>
<gene>
    <name evidence="2" type="ORF">SPI_03603</name>
</gene>
<dbReference type="Proteomes" id="UP000076874">
    <property type="component" value="Unassembled WGS sequence"/>
</dbReference>
<name>A0A162MKT7_9HYPO</name>
<feature type="compositionally biased region" description="Low complexity" evidence="1">
    <location>
        <begin position="146"/>
        <end position="159"/>
    </location>
</feature>
<feature type="region of interest" description="Disordered" evidence="1">
    <location>
        <begin position="235"/>
        <end position="259"/>
    </location>
</feature>
<organism evidence="2 3">
    <name type="scientific">Niveomyces insectorum RCEF 264</name>
    <dbReference type="NCBI Taxonomy" id="1081102"/>
    <lineage>
        <taxon>Eukaryota</taxon>
        <taxon>Fungi</taxon>
        <taxon>Dikarya</taxon>
        <taxon>Ascomycota</taxon>
        <taxon>Pezizomycotina</taxon>
        <taxon>Sordariomycetes</taxon>
        <taxon>Hypocreomycetidae</taxon>
        <taxon>Hypocreales</taxon>
        <taxon>Cordycipitaceae</taxon>
        <taxon>Niveomyces</taxon>
    </lineage>
</organism>
<comment type="caution">
    <text evidence="2">The sequence shown here is derived from an EMBL/GenBank/DDBJ whole genome shotgun (WGS) entry which is preliminary data.</text>
</comment>
<feature type="region of interest" description="Disordered" evidence="1">
    <location>
        <begin position="133"/>
        <end position="169"/>
    </location>
</feature>
<keyword evidence="3" id="KW-1185">Reference proteome</keyword>
<reference evidence="2 3" key="1">
    <citation type="journal article" date="2016" name="Genome Biol. Evol.">
        <title>Divergent and convergent evolution of fungal pathogenicity.</title>
        <authorList>
            <person name="Shang Y."/>
            <person name="Xiao G."/>
            <person name="Zheng P."/>
            <person name="Cen K."/>
            <person name="Zhan S."/>
            <person name="Wang C."/>
        </authorList>
    </citation>
    <scope>NUCLEOTIDE SEQUENCE [LARGE SCALE GENOMIC DNA]</scope>
    <source>
        <strain evidence="2 3">RCEF 264</strain>
    </source>
</reference>
<sequence>MRALFIGNQVTDRPPSQPPSRLITASTAAVAVIGPKSRRCKYYLKYGYDYVVTKPRLPGLGPSPGPGADADKWNGGGGLTGRILLFGPNPADSRGEYAEFTATTTASTTYSFQHGLPGSDNTERGADFRSIANVSSPATSKRDGTDVAAATAGAGRETPALPPAPAVLMGGASATTTTASYKPVPNHPALGPAAVLPAVRGLLISIGGSAGGPLPYYYLPPPYYTSSRILGEADGDTAVSMDSSPNDDPPMGGATHGAAPGEPAAGFMNMLAGASASAAIPAPAMYGRGPRGGGLLRGVVYRWARGYGSGGNRRRRRPTVKNYAKVFAYPDDLLTSPVSWAEEAPALAVHYAAVGLKPGRVYAPEESQEELEGLGDVNQYTNGTDFYGYNAYGGHGA</sequence>
<dbReference type="AlphaFoldDB" id="A0A162MKT7"/>
<feature type="region of interest" description="Disordered" evidence="1">
    <location>
        <begin position="1"/>
        <end position="21"/>
    </location>
</feature>